<dbReference type="Pfam" id="PF11979">
    <property type="entry name" value="SARA_C"/>
    <property type="match status" value="2"/>
</dbReference>
<dbReference type="WBParaSite" id="SMRG1_9100.3">
    <property type="protein sequence ID" value="SMRG1_9100.3"/>
    <property type="gene ID" value="SMRG1_9100"/>
</dbReference>
<dbReference type="GO" id="GO:0016197">
    <property type="term" value="P:endosomal transport"/>
    <property type="evidence" value="ECO:0007669"/>
    <property type="project" value="TreeGrafter"/>
</dbReference>
<dbReference type="SMART" id="SM01421">
    <property type="entry name" value="DUF3480"/>
    <property type="match status" value="1"/>
</dbReference>
<dbReference type="PANTHER" id="PTHR46319:SF3">
    <property type="entry name" value="ZINC FINGER FYVE DOMAIN-CONTAINING PROTEIN"/>
    <property type="match status" value="1"/>
</dbReference>
<feature type="domain" description="Smad anchor for receptor activation-like C-terminal" evidence="2">
    <location>
        <begin position="644"/>
        <end position="1152"/>
    </location>
</feature>
<evidence type="ECO:0000313" key="3">
    <source>
        <dbReference type="Proteomes" id="UP000050790"/>
    </source>
</evidence>
<name>A0AA85ALN5_9TREM</name>
<organism evidence="3 4">
    <name type="scientific">Schistosoma margrebowiei</name>
    <dbReference type="NCBI Taxonomy" id="48269"/>
    <lineage>
        <taxon>Eukaryota</taxon>
        <taxon>Metazoa</taxon>
        <taxon>Spiralia</taxon>
        <taxon>Lophotrochozoa</taxon>
        <taxon>Platyhelminthes</taxon>
        <taxon>Trematoda</taxon>
        <taxon>Digenea</taxon>
        <taxon>Strigeidida</taxon>
        <taxon>Schistosomatoidea</taxon>
        <taxon>Schistosomatidae</taxon>
        <taxon>Schistosoma</taxon>
    </lineage>
</organism>
<dbReference type="PANTHER" id="PTHR46319">
    <property type="entry name" value="ZINC FINGER FYVE DOMAIN-CONTAINING PROTEIN"/>
    <property type="match status" value="1"/>
</dbReference>
<evidence type="ECO:0000259" key="2">
    <source>
        <dbReference type="SMART" id="SM01421"/>
    </source>
</evidence>
<reference evidence="4" key="1">
    <citation type="submission" date="2023-11" db="UniProtKB">
        <authorList>
            <consortium name="WormBaseParasite"/>
        </authorList>
    </citation>
    <scope>IDENTIFICATION</scope>
</reference>
<protein>
    <recommendedName>
        <fullName evidence="2">Smad anchor for receptor activation-like C-terminal domain-containing protein</fullName>
    </recommendedName>
</protein>
<dbReference type="GO" id="GO:0031901">
    <property type="term" value="C:early endosome membrane"/>
    <property type="evidence" value="ECO:0007669"/>
    <property type="project" value="TreeGrafter"/>
</dbReference>
<dbReference type="AlphaFoldDB" id="A0AA85ALN5"/>
<proteinExistence type="predicted"/>
<feature type="region of interest" description="Disordered" evidence="1">
    <location>
        <begin position="1"/>
        <end position="26"/>
    </location>
</feature>
<dbReference type="InterPro" id="IPR022557">
    <property type="entry name" value="SARA-like_C"/>
</dbReference>
<dbReference type="Proteomes" id="UP000050790">
    <property type="component" value="Unassembled WGS sequence"/>
</dbReference>
<evidence type="ECO:0000256" key="1">
    <source>
        <dbReference type="SAM" id="MobiDB-lite"/>
    </source>
</evidence>
<sequence length="1197" mass="135081">MSKSTTPSEEFGYPHLPVRQKSDQESISQCIKTLKSRRPNTLDFSPLALGNRDRNHKTYAKRPTVLSVHDSLQKSVCSTSAYSSSAISDCPIKRPNFLPIPSQGSKYPGFPKPSDGLMPGNSKNTISTVKASSLNTGNTHAIHPDSMGLFIKENTQLLKYHTCRTSVRCRPNKCGHMSTKNFIAWSRNNTQLYSVLCFDKFRIIHKRLPCPYFSTCNHHKRRGFNHSSYVFGGSSYLPHSQTFPSLLSFRRCCSYTFTKHMNFTSSDIRTSSIRLCPRYCRRTNNSVGTVTFGKPSETIEGPAFDSTNLPEVYDILMKSSKKLGEPTNKPHIENVTLPTTISNDKNVQTINININDANHVFQLRIDSSLTNTSLDENCSDGKQLHTTKKLQQIQPNGDIWPPLVISSHPELVLQFNPPVGLLLSLLENTNKTSGDLYNKNVHELTIDSEKGTLDPVTMTPVTQSECLSKSDNVSPGITIALTRNLHIRVHSTELNCCLKQSAWCFSSSGFYQFGQEEIVILLRRRFDEKLPPMEIFYQYWLIYQALVNYAEKQVKSDVNFESFNSQTYNRPFGSAPFRSHDCFFEKLYFANDRCSSSPCTDSDMTNGYYWLNSRSLTSSNYGSSNPYGFVFFHPTHQCLLGLHLPNPPFLIALLVHIQEAPWAYHLPSRILLNLGKMSHYYPTTLLSDRDRKILFDCKLDGESFLQLFTNIEPFIYPDFMTFTPKQRCIPLPELLFHINGFYAHLNVVKSESDTNTTTHNNGVEDVIVELLIPMSSCASVARFLDSSAMESMTFALSADCNPMSDSHLVCSQSKILHKGSKDNHNKLICQNVTSSQMTSNLNYFTDQNCFQTFETEAISIENTRLKVTGLSFVAFSGHASFCSAIIVEDGLYISMTSLKFHQLVNSLKNGYDLSIPIRSSRNIQPSTIVEHINGDFGDDISNRDPLNGNVASSVHVKWFKVFDSFLSSASFSTTVTPCCTNSAGIWDLEPITTFLVPVHYQLWHWIHLNESIIPSSESQLSSLSTTKSSDPPFLRLAWIRFHVLNVDQLEFISTSSSKTITFGHFSNEVAECVIKALRPYLGHLLNNNRTQITLRILLQPPDQVGYRMGASCQEVYTLHNQLDSSSDLENASCENCEEMYADALDDILLPVLSSWTSCLKTVDLNIKEIERRSPSTSNSCYHLNEVIQMEFDFCILN</sequence>
<dbReference type="Gene3D" id="3.30.500.40">
    <property type="match status" value="1"/>
</dbReference>
<evidence type="ECO:0000313" key="4">
    <source>
        <dbReference type="WBParaSite" id="SMRG1_9100.3"/>
    </source>
</evidence>
<accession>A0AA85ALN5</accession>
<dbReference type="Gene3D" id="3.30.1360.220">
    <property type="entry name" value="Domain of unknown function (DUF3480), N-terminal subdomain"/>
    <property type="match status" value="1"/>
</dbReference>